<dbReference type="PANTHER" id="PTHR43790:SF8">
    <property type="entry name" value="SUGAR ABC TRANSPORTER ATP-BINDING PROTEIN"/>
    <property type="match status" value="1"/>
</dbReference>
<dbReference type="Proteomes" id="UP000305778">
    <property type="component" value="Unassembled WGS sequence"/>
</dbReference>
<evidence type="ECO:0000256" key="2">
    <source>
        <dbReference type="ARBA" id="ARBA00022840"/>
    </source>
</evidence>
<organism evidence="4 5">
    <name type="scientific">Actinacidiphila oryziradicis</name>
    <dbReference type="NCBI Taxonomy" id="2571141"/>
    <lineage>
        <taxon>Bacteria</taxon>
        <taxon>Bacillati</taxon>
        <taxon>Actinomycetota</taxon>
        <taxon>Actinomycetes</taxon>
        <taxon>Kitasatosporales</taxon>
        <taxon>Streptomycetaceae</taxon>
        <taxon>Actinacidiphila</taxon>
    </lineage>
</organism>
<dbReference type="GO" id="GO:0016887">
    <property type="term" value="F:ATP hydrolysis activity"/>
    <property type="evidence" value="ECO:0007669"/>
    <property type="project" value="InterPro"/>
</dbReference>
<dbReference type="CDD" id="cd03216">
    <property type="entry name" value="ABC_Carb_Monos_I"/>
    <property type="match status" value="1"/>
</dbReference>
<dbReference type="InterPro" id="IPR003593">
    <property type="entry name" value="AAA+_ATPase"/>
</dbReference>
<name>A0A4U0SII1_9ACTN</name>
<sequence length="262" mass="28070">MNENVKTATRAPVMEARGIHKAFGQVQALRGAEFKARAGEVTALIGDNGAGKSSLVKVLSGVYTADEGELLIDGKPVRPGSPQDVRAYGIETVYQDLALAGDLTPYENVFMGRELRRSGVLGMLGVVDRGRMRDRTEEVFDALNVRIKDHKGRVAALSGGQRQSVAIARAAMWASHLVMMDEPTAALGVAQTQSVLELIRRVADSGIGVILISHNMTDVLEVADSIQVLRLGTRVATFRRGEATVADLVKEMTSGKSAEVNS</sequence>
<dbReference type="OrthoDB" id="7875923at2"/>
<reference evidence="4 5" key="1">
    <citation type="submission" date="2019-04" db="EMBL/GenBank/DDBJ databases">
        <title>Streptomyces oryziradicis sp. nov., a novel actinomycete isolated from rhizosphere soil of rice (Oryza sativa L.).</title>
        <authorList>
            <person name="Li C."/>
        </authorList>
    </citation>
    <scope>NUCLEOTIDE SEQUENCE [LARGE SCALE GENOMIC DNA]</scope>
    <source>
        <strain evidence="4 5">NEAU-C40</strain>
    </source>
</reference>
<keyword evidence="2 4" id="KW-0067">ATP-binding</keyword>
<feature type="domain" description="ABC transporter" evidence="3">
    <location>
        <begin position="14"/>
        <end position="256"/>
    </location>
</feature>
<dbReference type="SMART" id="SM00382">
    <property type="entry name" value="AAA"/>
    <property type="match status" value="1"/>
</dbReference>
<gene>
    <name evidence="4" type="ORF">FCI23_25290</name>
</gene>
<proteinExistence type="predicted"/>
<comment type="caution">
    <text evidence="4">The sequence shown here is derived from an EMBL/GenBank/DDBJ whole genome shotgun (WGS) entry which is preliminary data.</text>
</comment>
<dbReference type="InterPro" id="IPR050107">
    <property type="entry name" value="ABC_carbohydrate_import_ATPase"/>
</dbReference>
<dbReference type="PROSITE" id="PS50893">
    <property type="entry name" value="ABC_TRANSPORTER_2"/>
    <property type="match status" value="1"/>
</dbReference>
<dbReference type="PANTHER" id="PTHR43790">
    <property type="entry name" value="CARBOHYDRATE TRANSPORT ATP-BINDING PROTEIN MG119-RELATED"/>
    <property type="match status" value="1"/>
</dbReference>
<dbReference type="Pfam" id="PF00005">
    <property type="entry name" value="ABC_tran"/>
    <property type="match status" value="1"/>
</dbReference>
<accession>A0A4U0SII1</accession>
<evidence type="ECO:0000259" key="3">
    <source>
        <dbReference type="PROSITE" id="PS50893"/>
    </source>
</evidence>
<dbReference type="InterPro" id="IPR027417">
    <property type="entry name" value="P-loop_NTPase"/>
</dbReference>
<dbReference type="InterPro" id="IPR003439">
    <property type="entry name" value="ABC_transporter-like_ATP-bd"/>
</dbReference>
<evidence type="ECO:0000313" key="5">
    <source>
        <dbReference type="Proteomes" id="UP000305778"/>
    </source>
</evidence>
<dbReference type="SUPFAM" id="SSF52540">
    <property type="entry name" value="P-loop containing nucleoside triphosphate hydrolases"/>
    <property type="match status" value="1"/>
</dbReference>
<dbReference type="GO" id="GO:0005524">
    <property type="term" value="F:ATP binding"/>
    <property type="evidence" value="ECO:0007669"/>
    <property type="project" value="UniProtKB-KW"/>
</dbReference>
<protein>
    <submittedName>
        <fullName evidence="4">Sugar ABC transporter ATP-binding protein</fullName>
    </submittedName>
</protein>
<keyword evidence="1" id="KW-0547">Nucleotide-binding</keyword>
<evidence type="ECO:0000256" key="1">
    <source>
        <dbReference type="ARBA" id="ARBA00022741"/>
    </source>
</evidence>
<evidence type="ECO:0000313" key="4">
    <source>
        <dbReference type="EMBL" id="TKA08903.1"/>
    </source>
</evidence>
<dbReference type="RefSeq" id="WP_136726231.1">
    <property type="nucleotide sequence ID" value="NZ_SUMC01000026.1"/>
</dbReference>
<dbReference type="Gene3D" id="3.40.50.300">
    <property type="entry name" value="P-loop containing nucleotide triphosphate hydrolases"/>
    <property type="match status" value="1"/>
</dbReference>
<dbReference type="AlphaFoldDB" id="A0A4U0SII1"/>
<keyword evidence="5" id="KW-1185">Reference proteome</keyword>
<dbReference type="EMBL" id="SUMC01000026">
    <property type="protein sequence ID" value="TKA08903.1"/>
    <property type="molecule type" value="Genomic_DNA"/>
</dbReference>